<evidence type="ECO:0000256" key="1">
    <source>
        <dbReference type="ARBA" id="ARBA00004282"/>
    </source>
</evidence>
<evidence type="ECO:0000256" key="10">
    <source>
        <dbReference type="SAM" id="MobiDB-lite"/>
    </source>
</evidence>
<evidence type="ECO:0000256" key="7">
    <source>
        <dbReference type="ARBA" id="ARBA00023054"/>
    </source>
</evidence>
<evidence type="ECO:0000256" key="9">
    <source>
        <dbReference type="SAM" id="Coils"/>
    </source>
</evidence>
<dbReference type="GO" id="GO:0007155">
    <property type="term" value="P:cell adhesion"/>
    <property type="evidence" value="ECO:0007669"/>
    <property type="project" value="UniProtKB-KW"/>
</dbReference>
<keyword evidence="5" id="KW-0130">Cell adhesion</keyword>
<dbReference type="GO" id="GO:0070161">
    <property type="term" value="C:anchoring junction"/>
    <property type="evidence" value="ECO:0007669"/>
    <property type="project" value="UniProtKB-SubCell"/>
</dbReference>
<dbReference type="InterPro" id="IPR021622">
    <property type="entry name" value="Afadin/alpha-actinin-bd"/>
</dbReference>
<evidence type="ECO:0000256" key="3">
    <source>
        <dbReference type="ARBA" id="ARBA00009291"/>
    </source>
</evidence>
<dbReference type="GO" id="GO:0036064">
    <property type="term" value="C:ciliary basal body"/>
    <property type="evidence" value="ECO:0007669"/>
    <property type="project" value="TreeGrafter"/>
</dbReference>
<dbReference type="AlphaFoldDB" id="A0A2G8KMB8"/>
<feature type="coiled-coil region" evidence="9">
    <location>
        <begin position="245"/>
        <end position="279"/>
    </location>
</feature>
<gene>
    <name evidence="11" type="ORF">BSL78_13990</name>
</gene>
<feature type="compositionally biased region" description="Low complexity" evidence="10">
    <location>
        <begin position="563"/>
        <end position="577"/>
    </location>
</feature>
<keyword evidence="6" id="KW-0965">Cell junction</keyword>
<feature type="compositionally biased region" description="Basic and acidic residues" evidence="10">
    <location>
        <begin position="596"/>
        <end position="614"/>
    </location>
</feature>
<name>A0A2G8KMB8_STIJA</name>
<keyword evidence="7 9" id="KW-0175">Coiled coil</keyword>
<sequence length="639" mass="72777">MATFSTPTSSLITNGVSPHGFSSRYFIPTQMSPEQTAKSSFCNKDNLAQCIAYISEEMTSLGYPSIYSDSAENNNHSEVLIQLTNCCYELMQRHQRNLKNQEEQETRHMKVNSDYSHIQTRHTQTKEKLDQVEKDNVSLAEQCRQLTNQISSLQNKLKSAKEENKKLESLMKGRDTQFRHDLKKKERELSKLKERVHQLMTDKNHERRIGMDILNSIQRTDGKRGTWKTGKSGLKQEEEMYRLIVTNYEERQKELMMENQELRESLSSMQKELVDLLNRQSPEKQDTLQVSESCDFSETTSLCSSVDELSTGHFQMPFEMVREGIESSLRQKCQKLKEHIEQIEKENRENKENVAVDSRGDEEDGSAILLQYGGSETKAALEKEIQKLKGKLKSYRDVIEQQENAMQFNETQNGSLSEFIKDSQFLEEKELLAEEKRRLQQQKVKFDRERKNFSDAAVRLGQEMLSSSPQSSPHLRPARSINTSISPQSKGTPSGMSQCNTPSIVTPSQLISNRTPSTQELYRALKLVPDGGECLNSSRDSLNSVSQRSVRSDVSKTSDRSRASSSTPRSTTPRSTRGGLPSSANSSRRGSLNGDSTERRTTPACRRERLEEHKKNLRKTMAQRNTRKAAAGGSDGRKL</sequence>
<feature type="compositionally biased region" description="Basic and acidic residues" evidence="10">
    <location>
        <begin position="550"/>
        <end position="562"/>
    </location>
</feature>
<dbReference type="Pfam" id="PF11559">
    <property type="entry name" value="ADIP"/>
    <property type="match status" value="1"/>
</dbReference>
<evidence type="ECO:0000313" key="11">
    <source>
        <dbReference type="EMBL" id="PIK49156.1"/>
    </source>
</evidence>
<evidence type="ECO:0000256" key="6">
    <source>
        <dbReference type="ARBA" id="ARBA00022949"/>
    </source>
</evidence>
<reference evidence="11 12" key="1">
    <citation type="journal article" date="2017" name="PLoS Biol.">
        <title>The sea cucumber genome provides insights into morphological evolution and visceral regeneration.</title>
        <authorList>
            <person name="Zhang X."/>
            <person name="Sun L."/>
            <person name="Yuan J."/>
            <person name="Sun Y."/>
            <person name="Gao Y."/>
            <person name="Zhang L."/>
            <person name="Li S."/>
            <person name="Dai H."/>
            <person name="Hamel J.F."/>
            <person name="Liu C."/>
            <person name="Yu Y."/>
            <person name="Liu S."/>
            <person name="Lin W."/>
            <person name="Guo K."/>
            <person name="Jin S."/>
            <person name="Xu P."/>
            <person name="Storey K.B."/>
            <person name="Huan P."/>
            <person name="Zhang T."/>
            <person name="Zhou Y."/>
            <person name="Zhang J."/>
            <person name="Lin C."/>
            <person name="Li X."/>
            <person name="Xing L."/>
            <person name="Huo D."/>
            <person name="Sun M."/>
            <person name="Wang L."/>
            <person name="Mercier A."/>
            <person name="Li F."/>
            <person name="Yang H."/>
            <person name="Xiang J."/>
        </authorList>
    </citation>
    <scope>NUCLEOTIDE SEQUENCE [LARGE SCALE GENOMIC DNA]</scope>
    <source>
        <strain evidence="11">Shaxun</strain>
        <tissue evidence="11">Muscle</tissue>
    </source>
</reference>
<evidence type="ECO:0000256" key="5">
    <source>
        <dbReference type="ARBA" id="ARBA00022889"/>
    </source>
</evidence>
<accession>A0A2G8KMB8</accession>
<dbReference type="PANTHER" id="PTHR46507">
    <property type="entry name" value="AFADIN- AND ALPHA-ACTININ-BINDING PROTEIN"/>
    <property type="match status" value="1"/>
</dbReference>
<dbReference type="GO" id="GO:0035735">
    <property type="term" value="P:intraciliary transport involved in cilium assembly"/>
    <property type="evidence" value="ECO:0007669"/>
    <property type="project" value="TreeGrafter"/>
</dbReference>
<feature type="compositionally biased region" description="Polar residues" evidence="10">
    <location>
        <begin position="480"/>
        <end position="513"/>
    </location>
</feature>
<evidence type="ECO:0000256" key="4">
    <source>
        <dbReference type="ARBA" id="ARBA00022490"/>
    </source>
</evidence>
<feature type="coiled-coil region" evidence="9">
    <location>
        <begin position="122"/>
        <end position="202"/>
    </location>
</feature>
<evidence type="ECO:0000256" key="8">
    <source>
        <dbReference type="ARBA" id="ARBA00023212"/>
    </source>
</evidence>
<dbReference type="STRING" id="307972.A0A2G8KMB8"/>
<protein>
    <submittedName>
        <fullName evidence="11">Putative afadin-and alpha-actinin-binding protein A</fullName>
    </submittedName>
</protein>
<feature type="region of interest" description="Disordered" evidence="10">
    <location>
        <begin position="530"/>
        <end position="639"/>
    </location>
</feature>
<comment type="caution">
    <text evidence="11">The sequence shown here is derived from an EMBL/GenBank/DDBJ whole genome shotgun (WGS) entry which is preliminary data.</text>
</comment>
<feature type="coiled-coil region" evidence="9">
    <location>
        <begin position="326"/>
        <end position="353"/>
    </location>
</feature>
<comment type="subcellular location">
    <subcellularLocation>
        <location evidence="1">Cell junction</location>
    </subcellularLocation>
    <subcellularLocation>
        <location evidence="2">Cytoplasm</location>
        <location evidence="2">Cytoskeleton</location>
        <location evidence="2">Microtubule organizing center</location>
        <location evidence="2">Centrosome</location>
    </subcellularLocation>
</comment>
<evidence type="ECO:0000256" key="2">
    <source>
        <dbReference type="ARBA" id="ARBA00004300"/>
    </source>
</evidence>
<dbReference type="OrthoDB" id="312015at2759"/>
<feature type="coiled-coil region" evidence="9">
    <location>
        <begin position="378"/>
        <end position="452"/>
    </location>
</feature>
<dbReference type="PANTHER" id="PTHR46507:SF4">
    <property type="entry name" value="SSX FAMILY MEMBER 2 INTERACTING PROTEIN"/>
    <property type="match status" value="1"/>
</dbReference>
<keyword evidence="12" id="KW-1185">Reference proteome</keyword>
<keyword evidence="8" id="KW-0206">Cytoskeleton</keyword>
<organism evidence="11 12">
    <name type="scientific">Stichopus japonicus</name>
    <name type="common">Sea cucumber</name>
    <dbReference type="NCBI Taxonomy" id="307972"/>
    <lineage>
        <taxon>Eukaryota</taxon>
        <taxon>Metazoa</taxon>
        <taxon>Echinodermata</taxon>
        <taxon>Eleutherozoa</taxon>
        <taxon>Echinozoa</taxon>
        <taxon>Holothuroidea</taxon>
        <taxon>Aspidochirotacea</taxon>
        <taxon>Aspidochirotida</taxon>
        <taxon>Stichopodidae</taxon>
        <taxon>Apostichopus</taxon>
    </lineage>
</organism>
<feature type="compositionally biased region" description="Polar residues" evidence="10">
    <location>
        <begin position="582"/>
        <end position="595"/>
    </location>
</feature>
<dbReference type="InterPro" id="IPR052300">
    <property type="entry name" value="Adhesion_Centrosome_assoc"/>
</dbReference>
<feature type="region of interest" description="Disordered" evidence="10">
    <location>
        <begin position="463"/>
        <end position="513"/>
    </location>
</feature>
<dbReference type="EMBL" id="MRZV01000478">
    <property type="protein sequence ID" value="PIK49156.1"/>
    <property type="molecule type" value="Genomic_DNA"/>
</dbReference>
<keyword evidence="4" id="KW-0963">Cytoplasm</keyword>
<evidence type="ECO:0000313" key="12">
    <source>
        <dbReference type="Proteomes" id="UP000230750"/>
    </source>
</evidence>
<proteinExistence type="inferred from homology"/>
<feature type="compositionally biased region" description="Polar residues" evidence="10">
    <location>
        <begin position="464"/>
        <end position="473"/>
    </location>
</feature>
<comment type="similarity">
    <text evidence="3">Belongs to the ADIP family.</text>
</comment>
<dbReference type="Proteomes" id="UP000230750">
    <property type="component" value="Unassembled WGS sequence"/>
</dbReference>
<dbReference type="GO" id="GO:0034451">
    <property type="term" value="C:centriolar satellite"/>
    <property type="evidence" value="ECO:0007669"/>
    <property type="project" value="TreeGrafter"/>
</dbReference>